<proteinExistence type="predicted"/>
<dbReference type="EMBL" id="UINC01023141">
    <property type="protein sequence ID" value="SVA94205.1"/>
    <property type="molecule type" value="Genomic_DNA"/>
</dbReference>
<dbReference type="SUPFAM" id="SSF54197">
    <property type="entry name" value="HIT-like"/>
    <property type="match status" value="1"/>
</dbReference>
<dbReference type="PANTHER" id="PTHR23089">
    <property type="entry name" value="HISTIDINE TRIAD HIT PROTEIN"/>
    <property type="match status" value="1"/>
</dbReference>
<gene>
    <name evidence="1" type="ORF">METZ01_LOCUS147059</name>
</gene>
<organism evidence="1">
    <name type="scientific">marine metagenome</name>
    <dbReference type="NCBI Taxonomy" id="408172"/>
    <lineage>
        <taxon>unclassified sequences</taxon>
        <taxon>metagenomes</taxon>
        <taxon>ecological metagenomes</taxon>
    </lineage>
</organism>
<dbReference type="InterPro" id="IPR001310">
    <property type="entry name" value="Histidine_triad_HIT"/>
</dbReference>
<accession>A0A381ZY15</accession>
<dbReference type="AlphaFoldDB" id="A0A381ZY15"/>
<dbReference type="Gene3D" id="3.30.428.10">
    <property type="entry name" value="HIT-like"/>
    <property type="match status" value="1"/>
</dbReference>
<protein>
    <recommendedName>
        <fullName evidence="2">HIT domain-containing protein</fullName>
    </recommendedName>
</protein>
<evidence type="ECO:0000313" key="1">
    <source>
        <dbReference type="EMBL" id="SVA94205.1"/>
    </source>
</evidence>
<reference evidence="1" key="1">
    <citation type="submission" date="2018-05" db="EMBL/GenBank/DDBJ databases">
        <authorList>
            <person name="Lanie J.A."/>
            <person name="Ng W.-L."/>
            <person name="Kazmierczak K.M."/>
            <person name="Andrzejewski T.M."/>
            <person name="Davidsen T.M."/>
            <person name="Wayne K.J."/>
            <person name="Tettelin H."/>
            <person name="Glass J.I."/>
            <person name="Rusch D."/>
            <person name="Podicherti R."/>
            <person name="Tsui H.-C.T."/>
            <person name="Winkler M.E."/>
        </authorList>
    </citation>
    <scope>NUCLEOTIDE SEQUENCE</scope>
</reference>
<dbReference type="Pfam" id="PF11969">
    <property type="entry name" value="DcpS_C"/>
    <property type="match status" value="1"/>
</dbReference>
<sequence length="125" mass="14207">MKVANCIFCKIISGTSPASFYHRDEKFVVFENNLHWYKVQLLLVPKKHMSQDKMWSSTGLIEELCMFANDIGKRECPDGYRIFSNFGDHGMQSQPHAHLQILGGARLGLYVNGRPPSNVPKNVQP</sequence>
<name>A0A381ZY15_9ZZZZ</name>
<dbReference type="InterPro" id="IPR036265">
    <property type="entry name" value="HIT-like_sf"/>
</dbReference>
<evidence type="ECO:0008006" key="2">
    <source>
        <dbReference type="Google" id="ProtNLM"/>
    </source>
</evidence>